<dbReference type="PROSITE" id="PS00211">
    <property type="entry name" value="ABC_TRANSPORTER_1"/>
    <property type="match status" value="1"/>
</dbReference>
<dbReference type="InterPro" id="IPR027417">
    <property type="entry name" value="P-loop_NTPase"/>
</dbReference>
<dbReference type="Pfam" id="PF00005">
    <property type="entry name" value="ABC_tran"/>
    <property type="match status" value="1"/>
</dbReference>
<dbReference type="GO" id="GO:0016887">
    <property type="term" value="F:ATP hydrolysis activity"/>
    <property type="evidence" value="ECO:0007669"/>
    <property type="project" value="InterPro"/>
</dbReference>
<dbReference type="InterPro" id="IPR039421">
    <property type="entry name" value="Type_1_exporter"/>
</dbReference>
<evidence type="ECO:0000313" key="2">
    <source>
        <dbReference type="EMBL" id="MPN51392.1"/>
    </source>
</evidence>
<protein>
    <submittedName>
        <fullName evidence="2">Putative multidrug export ATP-binding/permease protein</fullName>
        <ecNumber evidence="2">3.6.3.-</ecNumber>
    </submittedName>
</protein>
<feature type="domain" description="ABC transporter" evidence="1">
    <location>
        <begin position="1"/>
        <end position="168"/>
    </location>
</feature>
<reference evidence="2" key="1">
    <citation type="submission" date="2019-08" db="EMBL/GenBank/DDBJ databases">
        <authorList>
            <person name="Kucharzyk K."/>
            <person name="Murdoch R.W."/>
            <person name="Higgins S."/>
            <person name="Loffler F."/>
        </authorList>
    </citation>
    <scope>NUCLEOTIDE SEQUENCE</scope>
</reference>
<dbReference type="GO" id="GO:0090374">
    <property type="term" value="P:oligopeptide export from mitochondrion"/>
    <property type="evidence" value="ECO:0007669"/>
    <property type="project" value="TreeGrafter"/>
</dbReference>
<dbReference type="GO" id="GO:0005524">
    <property type="term" value="F:ATP binding"/>
    <property type="evidence" value="ECO:0007669"/>
    <property type="project" value="UniProtKB-KW"/>
</dbReference>
<keyword evidence="2" id="KW-0378">Hydrolase</keyword>
<sequence length="181" mass="20162">MDLNSLRENISFVFQDNFLFSGTIRDNIMMGNKTASESELEEAIKMAHLDEFLGTLENGIDTFVGERGATLSGGQRQRVAIARAMLKNAPIVVLDEATSALDNKSEAIVQKALDNLMQNKTVFVIAHRLSTIQNADRIAVINEGELAEIGSHYELINIENGKYKHLYEMQFAKKENTEAVI</sequence>
<dbReference type="AlphaFoldDB" id="A0A645IKK7"/>
<keyword evidence="2" id="KW-0067">ATP-binding</keyword>
<gene>
    <name evidence="2" type="ORF">SDC9_199037</name>
</gene>
<dbReference type="PROSITE" id="PS50893">
    <property type="entry name" value="ABC_TRANSPORTER_2"/>
    <property type="match status" value="1"/>
</dbReference>
<dbReference type="SUPFAM" id="SSF52540">
    <property type="entry name" value="P-loop containing nucleoside triphosphate hydrolases"/>
    <property type="match status" value="1"/>
</dbReference>
<keyword evidence="2" id="KW-0547">Nucleotide-binding</keyword>
<dbReference type="EMBL" id="VSSQ01116470">
    <property type="protein sequence ID" value="MPN51392.1"/>
    <property type="molecule type" value="Genomic_DNA"/>
</dbReference>
<dbReference type="InterPro" id="IPR003439">
    <property type="entry name" value="ABC_transporter-like_ATP-bd"/>
</dbReference>
<dbReference type="GO" id="GO:0015421">
    <property type="term" value="F:ABC-type oligopeptide transporter activity"/>
    <property type="evidence" value="ECO:0007669"/>
    <property type="project" value="TreeGrafter"/>
</dbReference>
<dbReference type="PANTHER" id="PTHR43394">
    <property type="entry name" value="ATP-DEPENDENT PERMEASE MDL1, MITOCHONDRIAL"/>
    <property type="match status" value="1"/>
</dbReference>
<name>A0A645IKK7_9ZZZZ</name>
<evidence type="ECO:0000259" key="1">
    <source>
        <dbReference type="PROSITE" id="PS50893"/>
    </source>
</evidence>
<dbReference type="Gene3D" id="3.40.50.300">
    <property type="entry name" value="P-loop containing nucleotide triphosphate hydrolases"/>
    <property type="match status" value="1"/>
</dbReference>
<organism evidence="2">
    <name type="scientific">bioreactor metagenome</name>
    <dbReference type="NCBI Taxonomy" id="1076179"/>
    <lineage>
        <taxon>unclassified sequences</taxon>
        <taxon>metagenomes</taxon>
        <taxon>ecological metagenomes</taxon>
    </lineage>
</organism>
<dbReference type="GO" id="GO:0005743">
    <property type="term" value="C:mitochondrial inner membrane"/>
    <property type="evidence" value="ECO:0007669"/>
    <property type="project" value="TreeGrafter"/>
</dbReference>
<dbReference type="InterPro" id="IPR017871">
    <property type="entry name" value="ABC_transporter-like_CS"/>
</dbReference>
<dbReference type="PANTHER" id="PTHR43394:SF1">
    <property type="entry name" value="ATP-BINDING CASSETTE SUB-FAMILY B MEMBER 10, MITOCHONDRIAL"/>
    <property type="match status" value="1"/>
</dbReference>
<comment type="caution">
    <text evidence="2">The sequence shown here is derived from an EMBL/GenBank/DDBJ whole genome shotgun (WGS) entry which is preliminary data.</text>
</comment>
<dbReference type="EC" id="3.6.3.-" evidence="2"/>
<accession>A0A645IKK7</accession>
<proteinExistence type="predicted"/>